<evidence type="ECO:0000256" key="8">
    <source>
        <dbReference type="ARBA" id="ARBA00022837"/>
    </source>
</evidence>
<keyword evidence="7" id="KW-0378">Hydrolase</keyword>
<dbReference type="PROSITE" id="PS00011">
    <property type="entry name" value="GLA_1"/>
    <property type="match status" value="1"/>
</dbReference>
<feature type="domain" description="EGF-like" evidence="13">
    <location>
        <begin position="81"/>
        <end position="117"/>
    </location>
</feature>
<accession>A0A3B4C2E1</accession>
<dbReference type="PROSITE" id="PS50240">
    <property type="entry name" value="TRYPSIN_DOM"/>
    <property type="match status" value="1"/>
</dbReference>
<dbReference type="CDD" id="cd00054">
    <property type="entry name" value="EGF_CA"/>
    <property type="match status" value="1"/>
</dbReference>
<dbReference type="InterPro" id="IPR000742">
    <property type="entry name" value="EGF"/>
</dbReference>
<evidence type="ECO:0000256" key="2">
    <source>
        <dbReference type="ARBA" id="ARBA00022479"/>
    </source>
</evidence>
<name>A0A3B4C2E1_PYGNA</name>
<dbReference type="GO" id="GO:0006508">
    <property type="term" value="P:proteolysis"/>
    <property type="evidence" value="ECO:0007669"/>
    <property type="project" value="UniProtKB-KW"/>
</dbReference>
<dbReference type="FunFam" id="2.10.25.10:FF:000143">
    <property type="entry name" value="Protein crumbs 1"/>
    <property type="match status" value="1"/>
</dbReference>
<evidence type="ECO:0000256" key="10">
    <source>
        <dbReference type="ARBA" id="ARBA00023180"/>
    </source>
</evidence>
<dbReference type="SMART" id="SM00179">
    <property type="entry name" value="EGF_CA"/>
    <property type="match status" value="2"/>
</dbReference>
<evidence type="ECO:0000256" key="7">
    <source>
        <dbReference type="ARBA" id="ARBA00022801"/>
    </source>
</evidence>
<evidence type="ECO:0000259" key="14">
    <source>
        <dbReference type="PROSITE" id="PS50240"/>
    </source>
</evidence>
<dbReference type="PRINTS" id="PR00010">
    <property type="entry name" value="EGFBLOOD"/>
</dbReference>
<dbReference type="GO" id="GO:0005615">
    <property type="term" value="C:extracellular space"/>
    <property type="evidence" value="ECO:0007669"/>
    <property type="project" value="TreeGrafter"/>
</dbReference>
<dbReference type="InterPro" id="IPR000152">
    <property type="entry name" value="EGF-type_Asp/Asn_hydroxyl_site"/>
</dbReference>
<proteinExistence type="predicted"/>
<dbReference type="OMA" id="RTITFWA"/>
<comment type="subcellular location">
    <subcellularLocation>
        <location evidence="1">Secreted</location>
    </subcellularLocation>
</comment>
<dbReference type="Pfam" id="PF00089">
    <property type="entry name" value="Trypsin"/>
    <property type="match status" value="1"/>
</dbReference>
<dbReference type="GO" id="GO:0004252">
    <property type="term" value="F:serine-type endopeptidase activity"/>
    <property type="evidence" value="ECO:0007669"/>
    <property type="project" value="InterPro"/>
</dbReference>
<dbReference type="SUPFAM" id="SSF57630">
    <property type="entry name" value="GLA-domain"/>
    <property type="match status" value="1"/>
</dbReference>
<dbReference type="InterPro" id="IPR001254">
    <property type="entry name" value="Trypsin_dom"/>
</dbReference>
<dbReference type="PROSITE" id="PS00010">
    <property type="entry name" value="ASX_HYDROXYL"/>
    <property type="match status" value="1"/>
</dbReference>
<keyword evidence="17" id="KW-1185">Reference proteome</keyword>
<dbReference type="InterPro" id="IPR000294">
    <property type="entry name" value="GLA_domain"/>
</dbReference>
<evidence type="ECO:0000259" key="13">
    <source>
        <dbReference type="PROSITE" id="PS50026"/>
    </source>
</evidence>
<keyword evidence="3" id="KW-0964">Secreted</keyword>
<evidence type="ECO:0000313" key="17">
    <source>
        <dbReference type="Proteomes" id="UP001501920"/>
    </source>
</evidence>
<keyword evidence="9 11" id="KW-1015">Disulfide bond</keyword>
<keyword evidence="12" id="KW-0732">Signal</keyword>
<comment type="caution">
    <text evidence="11">Lacks conserved residue(s) required for the propagation of feature annotation.</text>
</comment>
<dbReference type="Pfam" id="PF00008">
    <property type="entry name" value="EGF"/>
    <property type="match status" value="1"/>
</dbReference>
<organism evidence="16 17">
    <name type="scientific">Pygocentrus nattereri</name>
    <name type="common">Red-bellied piranha</name>
    <dbReference type="NCBI Taxonomy" id="42514"/>
    <lineage>
        <taxon>Eukaryota</taxon>
        <taxon>Metazoa</taxon>
        <taxon>Chordata</taxon>
        <taxon>Craniata</taxon>
        <taxon>Vertebrata</taxon>
        <taxon>Euteleostomi</taxon>
        <taxon>Actinopterygii</taxon>
        <taxon>Neopterygii</taxon>
        <taxon>Teleostei</taxon>
        <taxon>Ostariophysi</taxon>
        <taxon>Characiformes</taxon>
        <taxon>Characoidei</taxon>
        <taxon>Pygocentrus</taxon>
    </lineage>
</organism>
<dbReference type="PROSITE" id="PS50026">
    <property type="entry name" value="EGF_3"/>
    <property type="match status" value="1"/>
</dbReference>
<dbReference type="GO" id="GO:0007596">
    <property type="term" value="P:blood coagulation"/>
    <property type="evidence" value="ECO:0007669"/>
    <property type="project" value="InterPro"/>
</dbReference>
<reference evidence="16" key="3">
    <citation type="submission" date="2025-09" db="UniProtKB">
        <authorList>
            <consortium name="Ensembl"/>
        </authorList>
    </citation>
    <scope>IDENTIFICATION</scope>
</reference>
<dbReference type="Gene3D" id="4.10.740.10">
    <property type="entry name" value="Coagulation Factor IX"/>
    <property type="match status" value="1"/>
</dbReference>
<keyword evidence="2" id="KW-0301">Gamma-carboxyglutamic acid</keyword>
<keyword evidence="5" id="KW-0645">Protease</keyword>
<sequence>VILMMNLISMLSLSLLAIFPDHSQANTVFLRPKRANSFFLEEILKGNLERECYEERCNKEEAREVFENNEKTDEFWAIYYDGDQCKTNPCQYGGTCKDTIGGYSCKCTDTYSGLNCEKDVSQCPFEGPLACEHYCKPMHGSYRCFCAKGYSLHSDGRSCIPQGMYINTFFYSEEEVKPTAMMLTLFLITELYVIPSTAGHSDEKRNASQATKWTLHKRYTLGQPDDDLAFLELKEPITLGPDTVSLCLPEKDYSENILMKTGREGVVVYGASHPSYLSLEDCQDKLNLTFSLTNKMFCMEEQEPKSGGMRSRSQKRVQCDLKSGTPVATVEGNTAFLTGLSLSQNDCNQGLVFTKVSRYAHWIRQLLVLLTDNQLLVLV</sequence>
<dbReference type="PANTHER" id="PTHR24278">
    <property type="entry name" value="COAGULATION FACTOR"/>
    <property type="match status" value="1"/>
</dbReference>
<keyword evidence="8" id="KW-0106">Calcium</keyword>
<evidence type="ECO:0000313" key="16">
    <source>
        <dbReference type="Ensembl" id="ENSPNAP00000005001.2"/>
    </source>
</evidence>
<dbReference type="PROSITE" id="PS50998">
    <property type="entry name" value="GLA_2"/>
    <property type="match status" value="1"/>
</dbReference>
<dbReference type="FunFam" id="4.10.740.10:FF:000001">
    <property type="entry name" value="vitamin K-dependent protein S"/>
    <property type="match status" value="1"/>
</dbReference>
<evidence type="ECO:0000256" key="5">
    <source>
        <dbReference type="ARBA" id="ARBA00022670"/>
    </source>
</evidence>
<dbReference type="Pfam" id="PF00594">
    <property type="entry name" value="Gla"/>
    <property type="match status" value="1"/>
</dbReference>
<keyword evidence="6" id="KW-0677">Repeat</keyword>
<keyword evidence="10" id="KW-0325">Glycoprotein</keyword>
<dbReference type="PROSITE" id="PS00022">
    <property type="entry name" value="EGF_1"/>
    <property type="match status" value="1"/>
</dbReference>
<dbReference type="GO" id="GO:0005509">
    <property type="term" value="F:calcium ion binding"/>
    <property type="evidence" value="ECO:0007669"/>
    <property type="project" value="InterPro"/>
</dbReference>
<dbReference type="SMART" id="SM00069">
    <property type="entry name" value="GLA"/>
    <property type="match status" value="1"/>
</dbReference>
<protein>
    <submittedName>
        <fullName evidence="16">Uncharacterized protein</fullName>
    </submittedName>
</protein>
<dbReference type="SUPFAM" id="SSF57196">
    <property type="entry name" value="EGF/Laminin"/>
    <property type="match status" value="1"/>
</dbReference>
<dbReference type="InterPro" id="IPR043504">
    <property type="entry name" value="Peptidase_S1_PA_chymotrypsin"/>
</dbReference>
<dbReference type="InterPro" id="IPR001881">
    <property type="entry name" value="EGF-like_Ca-bd_dom"/>
</dbReference>
<dbReference type="SMART" id="SM00181">
    <property type="entry name" value="EGF"/>
    <property type="match status" value="2"/>
</dbReference>
<evidence type="ECO:0000256" key="9">
    <source>
        <dbReference type="ARBA" id="ARBA00023157"/>
    </source>
</evidence>
<evidence type="ECO:0000256" key="1">
    <source>
        <dbReference type="ARBA" id="ARBA00004613"/>
    </source>
</evidence>
<feature type="disulfide bond" evidence="11">
    <location>
        <begin position="107"/>
        <end position="116"/>
    </location>
</feature>
<dbReference type="InterPro" id="IPR050442">
    <property type="entry name" value="Peptidase_S1_coag_factors"/>
</dbReference>
<dbReference type="Gene3D" id="2.40.10.10">
    <property type="entry name" value="Trypsin-like serine proteases"/>
    <property type="match status" value="1"/>
</dbReference>
<reference evidence="16" key="2">
    <citation type="submission" date="2025-08" db="UniProtKB">
        <authorList>
            <consortium name="Ensembl"/>
        </authorList>
    </citation>
    <scope>IDENTIFICATION</scope>
</reference>
<keyword evidence="4 11" id="KW-0245">EGF-like domain</keyword>
<feature type="signal peptide" evidence="12">
    <location>
        <begin position="1"/>
        <end position="25"/>
    </location>
</feature>
<dbReference type="Pfam" id="PF14670">
    <property type="entry name" value="FXa_inhibition"/>
    <property type="match status" value="1"/>
</dbReference>
<evidence type="ECO:0000256" key="3">
    <source>
        <dbReference type="ARBA" id="ARBA00022525"/>
    </source>
</evidence>
<feature type="domain" description="Peptidase S1" evidence="14">
    <location>
        <begin position="99"/>
        <end position="368"/>
    </location>
</feature>
<evidence type="ECO:0000256" key="12">
    <source>
        <dbReference type="SAM" id="SignalP"/>
    </source>
</evidence>
<dbReference type="InterPro" id="IPR009003">
    <property type="entry name" value="Peptidase_S1_PA"/>
</dbReference>
<dbReference type="InterPro" id="IPR017857">
    <property type="entry name" value="Coagulation_fac-like_Gla_dom"/>
</dbReference>
<dbReference type="PROSITE" id="PS01187">
    <property type="entry name" value="EGF_CA"/>
    <property type="match status" value="1"/>
</dbReference>
<dbReference type="Ensembl" id="ENSPNAT00000006061.2">
    <property type="protein sequence ID" value="ENSPNAP00000005001.2"/>
    <property type="gene ID" value="ENSPNAG00000001697.2"/>
</dbReference>
<feature type="chain" id="PRO_5043579499" evidence="12">
    <location>
        <begin position="26"/>
        <end position="379"/>
    </location>
</feature>
<dbReference type="GeneTree" id="ENSGT00940000157694"/>
<dbReference type="SUPFAM" id="SSF50494">
    <property type="entry name" value="Trypsin-like serine proteases"/>
    <property type="match status" value="1"/>
</dbReference>
<dbReference type="InterPro" id="IPR012224">
    <property type="entry name" value="Pept_S1A_FX"/>
</dbReference>
<dbReference type="Proteomes" id="UP001501920">
    <property type="component" value="Chromosome 12"/>
</dbReference>
<evidence type="ECO:0000256" key="4">
    <source>
        <dbReference type="ARBA" id="ARBA00022536"/>
    </source>
</evidence>
<dbReference type="AlphaFoldDB" id="A0A3B4C2E1"/>
<evidence type="ECO:0000259" key="15">
    <source>
        <dbReference type="PROSITE" id="PS50998"/>
    </source>
</evidence>
<dbReference type="PIRSF" id="PIRSF001143">
    <property type="entry name" value="Factor_X"/>
    <property type="match status" value="1"/>
</dbReference>
<reference evidence="16 17" key="1">
    <citation type="submission" date="2020-10" db="EMBL/GenBank/DDBJ databases">
        <title>Pygocentrus nattereri (red-bellied piranha) genome, fPygNat1, primary haplotype.</title>
        <authorList>
            <person name="Myers G."/>
            <person name="Meyer A."/>
            <person name="Karagic N."/>
            <person name="Pippel M."/>
            <person name="Winkler S."/>
            <person name="Tracey A."/>
            <person name="Wood J."/>
            <person name="Formenti G."/>
            <person name="Howe K."/>
            <person name="Fedrigo O."/>
            <person name="Jarvis E.D."/>
        </authorList>
    </citation>
    <scope>NUCLEOTIDE SEQUENCE [LARGE SCALE GENOMIC DNA]</scope>
</reference>
<dbReference type="PANTHER" id="PTHR24278:SF35">
    <property type="entry name" value="PROTEIN Z, VITAMIN K-DEPENDENT PLASMA GLYCOPROTEIN B"/>
    <property type="match status" value="1"/>
</dbReference>
<feature type="domain" description="Gla" evidence="15">
    <location>
        <begin position="35"/>
        <end position="81"/>
    </location>
</feature>
<dbReference type="InterPro" id="IPR035972">
    <property type="entry name" value="GLA-like_dom_SF"/>
</dbReference>
<evidence type="ECO:0000256" key="11">
    <source>
        <dbReference type="PROSITE-ProRule" id="PRU00076"/>
    </source>
</evidence>
<dbReference type="InterPro" id="IPR018097">
    <property type="entry name" value="EGF_Ca-bd_CS"/>
</dbReference>
<evidence type="ECO:0000256" key="6">
    <source>
        <dbReference type="ARBA" id="ARBA00022737"/>
    </source>
</evidence>
<dbReference type="Gene3D" id="2.10.25.10">
    <property type="entry name" value="Laminin"/>
    <property type="match status" value="2"/>
</dbReference>
<dbReference type="PRINTS" id="PR00001">
    <property type="entry name" value="GLABLOOD"/>
</dbReference>